<dbReference type="SMART" id="SM00830">
    <property type="entry name" value="CM_2"/>
    <property type="match status" value="1"/>
</dbReference>
<accession>A0ABY3X4K1</accession>
<evidence type="ECO:0000256" key="3">
    <source>
        <dbReference type="ARBA" id="ARBA00022729"/>
    </source>
</evidence>
<evidence type="ECO:0000313" key="6">
    <source>
        <dbReference type="EMBL" id="UNP27513.1"/>
    </source>
</evidence>
<keyword evidence="4 6" id="KW-0413">Isomerase</keyword>
<dbReference type="RefSeq" id="WP_237049757.1">
    <property type="nucleotide sequence ID" value="NZ_CP011131.1"/>
</dbReference>
<dbReference type="Proteomes" id="UP000829194">
    <property type="component" value="Chromosome"/>
</dbReference>
<organism evidence="6 7">
    <name type="scientific">Lysobacter gummosus</name>
    <dbReference type="NCBI Taxonomy" id="262324"/>
    <lineage>
        <taxon>Bacteria</taxon>
        <taxon>Pseudomonadati</taxon>
        <taxon>Pseudomonadota</taxon>
        <taxon>Gammaproteobacteria</taxon>
        <taxon>Lysobacterales</taxon>
        <taxon>Lysobacteraceae</taxon>
        <taxon>Lysobacter</taxon>
    </lineage>
</organism>
<protein>
    <recommendedName>
        <fullName evidence="2">chorismate mutase</fullName>
        <ecNumber evidence="2">5.4.99.5</ecNumber>
    </recommendedName>
</protein>
<dbReference type="InterPro" id="IPR008240">
    <property type="entry name" value="Chorismate_mutase_periplasmic"/>
</dbReference>
<proteinExistence type="predicted"/>
<evidence type="ECO:0000256" key="2">
    <source>
        <dbReference type="ARBA" id="ARBA00012404"/>
    </source>
</evidence>
<dbReference type="PANTHER" id="PTHR38041:SF2">
    <property type="entry name" value="SECRETED CHORISMATE MUTASE"/>
    <property type="match status" value="1"/>
</dbReference>
<gene>
    <name evidence="6" type="primary">aroQ</name>
    <name evidence="6" type="ORF">MOV92_13340</name>
</gene>
<dbReference type="EMBL" id="CP093547">
    <property type="protein sequence ID" value="UNP27513.1"/>
    <property type="molecule type" value="Genomic_DNA"/>
</dbReference>
<keyword evidence="7" id="KW-1185">Reference proteome</keyword>
<dbReference type="InterPro" id="IPR036979">
    <property type="entry name" value="CM_dom_sf"/>
</dbReference>
<dbReference type="PANTHER" id="PTHR38041">
    <property type="entry name" value="CHORISMATE MUTASE"/>
    <property type="match status" value="1"/>
</dbReference>
<dbReference type="Pfam" id="PF01817">
    <property type="entry name" value="CM_2"/>
    <property type="match status" value="1"/>
</dbReference>
<dbReference type="InterPro" id="IPR002701">
    <property type="entry name" value="CM_II_prokaryot"/>
</dbReference>
<sequence length="245" mass="26146">MRGWARVSGVYRLSGVLRSAVTAARLRITRERMMTKTSAVAAGVDRSGASAIDPNGFAGRRGRTLSAFAIAGLFALSLCTIRGEAAEAPTAMKRLAELSAQRVLLADTVAASKRQSGKPVEDAAREQSQLEQLGAQAAALGLAREQATAFFKAQIEANKLVQYRLLAQPSRKPAAAIDLGPVRQRLDGINAELLTALAPALAEAKEEGCLVRAHEAQRQAARLHRLDDLHRIALTRAFGDLCAMP</sequence>
<dbReference type="PROSITE" id="PS51168">
    <property type="entry name" value="CHORISMATE_MUT_2"/>
    <property type="match status" value="1"/>
</dbReference>
<dbReference type="InterPro" id="IPR051331">
    <property type="entry name" value="Chorismate_mutase-related"/>
</dbReference>
<dbReference type="GO" id="GO:0004106">
    <property type="term" value="F:chorismate mutase activity"/>
    <property type="evidence" value="ECO:0007669"/>
    <property type="project" value="UniProtKB-EC"/>
</dbReference>
<dbReference type="NCBIfam" id="TIGR01806">
    <property type="entry name" value="CM_mono2"/>
    <property type="match status" value="1"/>
</dbReference>
<dbReference type="InterPro" id="IPR036263">
    <property type="entry name" value="Chorismate_II_sf"/>
</dbReference>
<keyword evidence="3" id="KW-0732">Signal</keyword>
<name>A0ABY3X4K1_9GAMM</name>
<dbReference type="Gene3D" id="1.20.59.10">
    <property type="entry name" value="Chorismate mutase"/>
    <property type="match status" value="1"/>
</dbReference>
<dbReference type="SUPFAM" id="SSF48600">
    <property type="entry name" value="Chorismate mutase II"/>
    <property type="match status" value="1"/>
</dbReference>
<reference evidence="6 7" key="1">
    <citation type="submission" date="2022-03" db="EMBL/GenBank/DDBJ databases">
        <title>Complete genome sequence of Lysobacter capsici VKM B-2533 and Lysobacter gummosus 10.1.1, promising sources of lytic agents.</title>
        <authorList>
            <person name="Tarlachkov S.V."/>
            <person name="Kudryakova I.V."/>
            <person name="Afoshin A.S."/>
            <person name="Leontyevskaya E.A."/>
            <person name="Leontyevskaya N.V."/>
        </authorList>
    </citation>
    <scope>NUCLEOTIDE SEQUENCE [LARGE SCALE GENOMIC DNA]</scope>
    <source>
        <strain evidence="6 7">10.1.1</strain>
    </source>
</reference>
<evidence type="ECO:0000259" key="5">
    <source>
        <dbReference type="PROSITE" id="PS51168"/>
    </source>
</evidence>
<feature type="domain" description="Chorismate mutase" evidence="5">
    <location>
        <begin position="72"/>
        <end position="166"/>
    </location>
</feature>
<comment type="pathway">
    <text evidence="1">Metabolic intermediate biosynthesis; prephenate biosynthesis; prephenate from chorismate: step 1/1.</text>
</comment>
<evidence type="ECO:0000256" key="4">
    <source>
        <dbReference type="ARBA" id="ARBA00023235"/>
    </source>
</evidence>
<dbReference type="EC" id="5.4.99.5" evidence="2"/>
<evidence type="ECO:0000313" key="7">
    <source>
        <dbReference type="Proteomes" id="UP000829194"/>
    </source>
</evidence>
<evidence type="ECO:0000256" key="1">
    <source>
        <dbReference type="ARBA" id="ARBA00004817"/>
    </source>
</evidence>